<proteinExistence type="inferred from homology"/>
<evidence type="ECO:0000256" key="5">
    <source>
        <dbReference type="ARBA" id="ARBA00022989"/>
    </source>
</evidence>
<evidence type="ECO:0000256" key="6">
    <source>
        <dbReference type="ARBA" id="ARBA00023053"/>
    </source>
</evidence>
<gene>
    <name evidence="12 13" type="primary">crcB</name>
    <name evidence="12" type="synonym">fluC</name>
    <name evidence="13" type="ORF">ACFPN5_20650</name>
</gene>
<evidence type="ECO:0000313" key="14">
    <source>
        <dbReference type="Proteomes" id="UP001596050"/>
    </source>
</evidence>
<comment type="similarity">
    <text evidence="10 12">Belongs to the fluoride channel Fluc/FEX (TC 1.A.43) family.</text>
</comment>
<dbReference type="NCBIfam" id="TIGR00494">
    <property type="entry name" value="crcB"/>
    <property type="match status" value="1"/>
</dbReference>
<evidence type="ECO:0000313" key="13">
    <source>
        <dbReference type="EMBL" id="MFC5462225.1"/>
    </source>
</evidence>
<accession>A0ABW0L9E1</accession>
<evidence type="ECO:0000256" key="8">
    <source>
        <dbReference type="ARBA" id="ARBA00023136"/>
    </source>
</evidence>
<evidence type="ECO:0000256" key="3">
    <source>
        <dbReference type="ARBA" id="ARBA00022519"/>
    </source>
</evidence>
<keyword evidence="8 12" id="KW-0472">Membrane</keyword>
<evidence type="ECO:0000256" key="7">
    <source>
        <dbReference type="ARBA" id="ARBA00023065"/>
    </source>
</evidence>
<name>A0ABW0L9E1_9BURK</name>
<keyword evidence="9 12" id="KW-0407">Ion channel</keyword>
<evidence type="ECO:0000256" key="12">
    <source>
        <dbReference type="HAMAP-Rule" id="MF_00454"/>
    </source>
</evidence>
<dbReference type="NCBIfam" id="NF010792">
    <property type="entry name" value="PRK14196.1"/>
    <property type="match status" value="1"/>
</dbReference>
<dbReference type="Proteomes" id="UP001596050">
    <property type="component" value="Unassembled WGS sequence"/>
</dbReference>
<comment type="subcellular location">
    <subcellularLocation>
        <location evidence="1 12">Cell membrane</location>
        <topology evidence="1 12">Multi-pass membrane protein</topology>
    </subcellularLocation>
</comment>
<evidence type="ECO:0000256" key="9">
    <source>
        <dbReference type="ARBA" id="ARBA00023303"/>
    </source>
</evidence>
<sequence>MGSGLNWLAVTAVGGGAAIGAWLRWGLGLWLSNINTSAHTHVQAGTLAANLIGGYLIGMALGFFSHHPHLSPEWRLFVVTGFLGGLTTFSSFSAESMVLLQRGDYGWALAHTLLHLVGALLLCIAGFATWRALRG</sequence>
<comment type="catalytic activity">
    <reaction evidence="11">
        <text>fluoride(in) = fluoride(out)</text>
        <dbReference type="Rhea" id="RHEA:76159"/>
        <dbReference type="ChEBI" id="CHEBI:17051"/>
    </reaction>
    <physiologicalReaction direction="left-to-right" evidence="11">
        <dbReference type="Rhea" id="RHEA:76160"/>
    </physiologicalReaction>
</comment>
<keyword evidence="3" id="KW-0997">Cell inner membrane</keyword>
<organism evidence="13 14">
    <name type="scientific">Massilia niabensis</name>
    <dbReference type="NCBI Taxonomy" id="544910"/>
    <lineage>
        <taxon>Bacteria</taxon>
        <taxon>Pseudomonadati</taxon>
        <taxon>Pseudomonadota</taxon>
        <taxon>Betaproteobacteria</taxon>
        <taxon>Burkholderiales</taxon>
        <taxon>Oxalobacteraceae</taxon>
        <taxon>Telluria group</taxon>
        <taxon>Massilia</taxon>
    </lineage>
</organism>
<keyword evidence="5 12" id="KW-1133">Transmembrane helix</keyword>
<reference evidence="14" key="1">
    <citation type="journal article" date="2019" name="Int. J. Syst. Evol. Microbiol.">
        <title>The Global Catalogue of Microorganisms (GCM) 10K type strain sequencing project: providing services to taxonomists for standard genome sequencing and annotation.</title>
        <authorList>
            <consortium name="The Broad Institute Genomics Platform"/>
            <consortium name="The Broad Institute Genome Sequencing Center for Infectious Disease"/>
            <person name="Wu L."/>
            <person name="Ma J."/>
        </authorList>
    </citation>
    <scope>NUCLEOTIDE SEQUENCE [LARGE SCALE GENOMIC DNA]</scope>
    <source>
        <strain evidence="14">KACC 12649</strain>
    </source>
</reference>
<keyword evidence="6 12" id="KW-0915">Sodium</keyword>
<feature type="transmembrane region" description="Helical" evidence="12">
    <location>
        <begin position="76"/>
        <end position="94"/>
    </location>
</feature>
<keyword evidence="14" id="KW-1185">Reference proteome</keyword>
<feature type="transmembrane region" description="Helical" evidence="12">
    <location>
        <begin position="106"/>
        <end position="130"/>
    </location>
</feature>
<dbReference type="RefSeq" id="WP_379785674.1">
    <property type="nucleotide sequence ID" value="NZ_JBHSMU010000015.1"/>
</dbReference>
<feature type="binding site" evidence="12">
    <location>
        <position position="87"/>
    </location>
    <ligand>
        <name>Na(+)</name>
        <dbReference type="ChEBI" id="CHEBI:29101"/>
        <note>structural</note>
    </ligand>
</feature>
<evidence type="ECO:0000256" key="1">
    <source>
        <dbReference type="ARBA" id="ARBA00004651"/>
    </source>
</evidence>
<keyword evidence="7 12" id="KW-0406">Ion transport</keyword>
<feature type="transmembrane region" description="Helical" evidence="12">
    <location>
        <begin position="7"/>
        <end position="27"/>
    </location>
</feature>
<dbReference type="InterPro" id="IPR003691">
    <property type="entry name" value="FluC"/>
</dbReference>
<keyword evidence="2 12" id="KW-1003">Cell membrane</keyword>
<protein>
    <recommendedName>
        <fullName evidence="12">Fluoride-specific ion channel FluC</fullName>
    </recommendedName>
</protein>
<comment type="function">
    <text evidence="12">Fluoride-specific ion channel. Important for reducing fluoride concentration in the cell, thus reducing its toxicity.</text>
</comment>
<comment type="activity regulation">
    <text evidence="12">Na(+) is not transported, but it plays an essential structural role and its presence is essential for fluoride channel function.</text>
</comment>
<dbReference type="Pfam" id="PF02537">
    <property type="entry name" value="CRCB"/>
    <property type="match status" value="1"/>
</dbReference>
<dbReference type="HAMAP" id="MF_00454">
    <property type="entry name" value="FluC"/>
    <property type="match status" value="1"/>
</dbReference>
<dbReference type="PANTHER" id="PTHR28259">
    <property type="entry name" value="FLUORIDE EXPORT PROTEIN 1-RELATED"/>
    <property type="match status" value="1"/>
</dbReference>
<evidence type="ECO:0000256" key="4">
    <source>
        <dbReference type="ARBA" id="ARBA00022692"/>
    </source>
</evidence>
<evidence type="ECO:0000256" key="11">
    <source>
        <dbReference type="ARBA" id="ARBA00035585"/>
    </source>
</evidence>
<dbReference type="PANTHER" id="PTHR28259:SF1">
    <property type="entry name" value="FLUORIDE EXPORT PROTEIN 1-RELATED"/>
    <property type="match status" value="1"/>
</dbReference>
<feature type="binding site" evidence="12">
    <location>
        <position position="84"/>
    </location>
    <ligand>
        <name>Na(+)</name>
        <dbReference type="ChEBI" id="CHEBI:29101"/>
        <note>structural</note>
    </ligand>
</feature>
<keyword evidence="12" id="KW-0813">Transport</keyword>
<dbReference type="EMBL" id="JBHSMU010000015">
    <property type="protein sequence ID" value="MFC5462225.1"/>
    <property type="molecule type" value="Genomic_DNA"/>
</dbReference>
<comment type="caution">
    <text evidence="13">The sequence shown here is derived from an EMBL/GenBank/DDBJ whole genome shotgun (WGS) entry which is preliminary data.</text>
</comment>
<evidence type="ECO:0000256" key="2">
    <source>
        <dbReference type="ARBA" id="ARBA00022475"/>
    </source>
</evidence>
<feature type="transmembrane region" description="Helical" evidence="12">
    <location>
        <begin position="47"/>
        <end position="64"/>
    </location>
</feature>
<keyword evidence="4 12" id="KW-0812">Transmembrane</keyword>
<keyword evidence="12" id="KW-0479">Metal-binding</keyword>
<evidence type="ECO:0000256" key="10">
    <source>
        <dbReference type="ARBA" id="ARBA00035120"/>
    </source>
</evidence>